<evidence type="ECO:0000256" key="1">
    <source>
        <dbReference type="ARBA" id="ARBA00010688"/>
    </source>
</evidence>
<organism evidence="5 6">
    <name type="scientific">Amycolatopsis acididurans</name>
    <dbReference type="NCBI Taxonomy" id="2724524"/>
    <lineage>
        <taxon>Bacteria</taxon>
        <taxon>Bacillati</taxon>
        <taxon>Actinomycetota</taxon>
        <taxon>Actinomycetes</taxon>
        <taxon>Pseudonocardiales</taxon>
        <taxon>Pseudonocardiaceae</taxon>
        <taxon>Amycolatopsis</taxon>
    </lineage>
</organism>
<keyword evidence="2" id="KW-0808">Transferase</keyword>
<dbReference type="PRINTS" id="PR00990">
    <property type="entry name" value="RIBOKINASE"/>
</dbReference>
<dbReference type="InterPro" id="IPR002173">
    <property type="entry name" value="Carboh/pur_kinase_PfkB_CS"/>
</dbReference>
<dbReference type="PROSITE" id="PS00583">
    <property type="entry name" value="PFKB_KINASES_1"/>
    <property type="match status" value="1"/>
</dbReference>
<comment type="caution">
    <text evidence="5">The sequence shown here is derived from an EMBL/GenBank/DDBJ whole genome shotgun (WGS) entry which is preliminary data.</text>
</comment>
<keyword evidence="6" id="KW-1185">Reference proteome</keyword>
<name>A0ABX1JCH6_9PSEU</name>
<accession>A0ABX1JCH6</accession>
<evidence type="ECO:0000259" key="4">
    <source>
        <dbReference type="Pfam" id="PF00294"/>
    </source>
</evidence>
<dbReference type="InterPro" id="IPR011611">
    <property type="entry name" value="PfkB_dom"/>
</dbReference>
<comment type="similarity">
    <text evidence="1">Belongs to the carbohydrate kinase PfkB family.</text>
</comment>
<dbReference type="Gene3D" id="3.40.1190.20">
    <property type="match status" value="1"/>
</dbReference>
<evidence type="ECO:0000313" key="5">
    <source>
        <dbReference type="EMBL" id="NKQ57419.1"/>
    </source>
</evidence>
<evidence type="ECO:0000256" key="3">
    <source>
        <dbReference type="ARBA" id="ARBA00022777"/>
    </source>
</evidence>
<evidence type="ECO:0000256" key="2">
    <source>
        <dbReference type="ARBA" id="ARBA00022679"/>
    </source>
</evidence>
<dbReference type="PANTHER" id="PTHR10584">
    <property type="entry name" value="SUGAR KINASE"/>
    <property type="match status" value="1"/>
</dbReference>
<keyword evidence="3" id="KW-0418">Kinase</keyword>
<reference evidence="5 6" key="1">
    <citation type="submission" date="2020-04" db="EMBL/GenBank/DDBJ databases">
        <title>Novel species.</title>
        <authorList>
            <person name="Teo W.F.A."/>
            <person name="Lipun K."/>
            <person name="Srisuk N."/>
            <person name="Duangmal K."/>
        </authorList>
    </citation>
    <scope>NUCLEOTIDE SEQUENCE [LARGE SCALE GENOMIC DNA]</scope>
    <source>
        <strain evidence="5 6">K13G38</strain>
    </source>
</reference>
<dbReference type="RefSeq" id="WP_168520447.1">
    <property type="nucleotide sequence ID" value="NZ_JAAXLS010000036.1"/>
</dbReference>
<dbReference type="SUPFAM" id="SSF53613">
    <property type="entry name" value="Ribokinase-like"/>
    <property type="match status" value="1"/>
</dbReference>
<dbReference type="InterPro" id="IPR002139">
    <property type="entry name" value="Ribo/fructo_kinase"/>
</dbReference>
<protein>
    <submittedName>
        <fullName evidence="5">Ribokinase</fullName>
    </submittedName>
</protein>
<proteinExistence type="inferred from homology"/>
<dbReference type="Proteomes" id="UP000715441">
    <property type="component" value="Unassembled WGS sequence"/>
</dbReference>
<dbReference type="Pfam" id="PF00294">
    <property type="entry name" value="PfkB"/>
    <property type="match status" value="1"/>
</dbReference>
<evidence type="ECO:0000313" key="6">
    <source>
        <dbReference type="Proteomes" id="UP000715441"/>
    </source>
</evidence>
<dbReference type="PANTHER" id="PTHR10584:SF157">
    <property type="entry name" value="SULFOFRUCTOSE KINASE"/>
    <property type="match status" value="1"/>
</dbReference>
<sequence length="294" mass="30544">MTVVVVGQIARDLVLRTGEFPGAGTSAPVRSRREILGGKGANQAVGLAQLGVPVSLVGVIGDDHTGEQLLAHAKADHVDVSQVVRRTGAETALIVDVVDDHGQWRYLEHVPSDLLVTERDVFAASEQIYAAEAVVVQLQQPPVATLEAARLARAADAKVVLDGAPEPDVLAYADVLRADAREAELLAGRAIPDVQSAVEVGNSLLEYGLSLVVLEVSGQGNVFVTRAGYEFLPLAEVEVVDTTGAGDALVATLTYGLVAGKPVPEAARLAVAAAAQTGRHAGGRPRLSLDLLNA</sequence>
<gene>
    <name evidence="5" type="ORF">HFP15_31600</name>
</gene>
<dbReference type="EMBL" id="JAAXLS010000036">
    <property type="protein sequence ID" value="NKQ57419.1"/>
    <property type="molecule type" value="Genomic_DNA"/>
</dbReference>
<dbReference type="InterPro" id="IPR029056">
    <property type="entry name" value="Ribokinase-like"/>
</dbReference>
<feature type="domain" description="Carbohydrate kinase PfkB" evidence="4">
    <location>
        <begin position="3"/>
        <end position="283"/>
    </location>
</feature>